<feature type="compositionally biased region" description="Polar residues" evidence="1">
    <location>
        <begin position="95"/>
        <end position="116"/>
    </location>
</feature>
<sequence>MKGKKANSAQSFILPLEEDALAVSMSFPLWFAISNILLWNNIIAATLKHQKGQEVAPINPSLFPLNHLSFITHRATCEGEAKKKKGQTHKEERGSSQGNKQSKVSLHSPSMCTSKKTSCKPCNEHKKQKKA</sequence>
<protein>
    <submittedName>
        <fullName evidence="3">Uncharacterized protein</fullName>
    </submittedName>
</protein>
<feature type="transmembrane region" description="Helical" evidence="2">
    <location>
        <begin position="20"/>
        <end position="39"/>
    </location>
</feature>
<evidence type="ECO:0000313" key="4">
    <source>
        <dbReference type="Proteomes" id="UP000324897"/>
    </source>
</evidence>
<feature type="region of interest" description="Disordered" evidence="1">
    <location>
        <begin position="76"/>
        <end position="131"/>
    </location>
</feature>
<reference evidence="3 4" key="1">
    <citation type="journal article" date="2019" name="Sci. Rep.">
        <title>A high-quality genome of Eragrostis curvula grass provides insights into Poaceae evolution and supports new strategies to enhance forage quality.</title>
        <authorList>
            <person name="Carballo J."/>
            <person name="Santos B.A.C.M."/>
            <person name="Zappacosta D."/>
            <person name="Garbus I."/>
            <person name="Selva J.P."/>
            <person name="Gallo C.A."/>
            <person name="Diaz A."/>
            <person name="Albertini E."/>
            <person name="Caccamo M."/>
            <person name="Echenique V."/>
        </authorList>
    </citation>
    <scope>NUCLEOTIDE SEQUENCE [LARGE SCALE GENOMIC DNA]</scope>
    <source>
        <strain evidence="4">cv. Victoria</strain>
        <tissue evidence="3">Leaf</tissue>
    </source>
</reference>
<comment type="caution">
    <text evidence="3">The sequence shown here is derived from an EMBL/GenBank/DDBJ whole genome shotgun (WGS) entry which is preliminary data.</text>
</comment>
<keyword evidence="2" id="KW-1133">Transmembrane helix</keyword>
<evidence type="ECO:0000313" key="3">
    <source>
        <dbReference type="EMBL" id="TVU05621.1"/>
    </source>
</evidence>
<dbReference type="Proteomes" id="UP000324897">
    <property type="component" value="Unassembled WGS sequence"/>
</dbReference>
<organism evidence="3 4">
    <name type="scientific">Eragrostis curvula</name>
    <name type="common">weeping love grass</name>
    <dbReference type="NCBI Taxonomy" id="38414"/>
    <lineage>
        <taxon>Eukaryota</taxon>
        <taxon>Viridiplantae</taxon>
        <taxon>Streptophyta</taxon>
        <taxon>Embryophyta</taxon>
        <taxon>Tracheophyta</taxon>
        <taxon>Spermatophyta</taxon>
        <taxon>Magnoliopsida</taxon>
        <taxon>Liliopsida</taxon>
        <taxon>Poales</taxon>
        <taxon>Poaceae</taxon>
        <taxon>PACMAD clade</taxon>
        <taxon>Chloridoideae</taxon>
        <taxon>Eragrostideae</taxon>
        <taxon>Eragrostidinae</taxon>
        <taxon>Eragrostis</taxon>
    </lineage>
</organism>
<evidence type="ECO:0000256" key="2">
    <source>
        <dbReference type="SAM" id="Phobius"/>
    </source>
</evidence>
<name>A0A5J9T561_9POAL</name>
<evidence type="ECO:0000256" key="1">
    <source>
        <dbReference type="SAM" id="MobiDB-lite"/>
    </source>
</evidence>
<accession>A0A5J9T561</accession>
<dbReference type="AlphaFoldDB" id="A0A5J9T561"/>
<keyword evidence="4" id="KW-1185">Reference proteome</keyword>
<proteinExistence type="predicted"/>
<gene>
    <name evidence="3" type="ORF">EJB05_48790</name>
</gene>
<dbReference type="EMBL" id="RWGY01000051">
    <property type="protein sequence ID" value="TVU05621.1"/>
    <property type="molecule type" value="Genomic_DNA"/>
</dbReference>
<feature type="non-terminal residue" evidence="3">
    <location>
        <position position="1"/>
    </location>
</feature>
<dbReference type="Gramene" id="TVU05621">
    <property type="protein sequence ID" value="TVU05621"/>
    <property type="gene ID" value="EJB05_48790"/>
</dbReference>
<keyword evidence="2" id="KW-0812">Transmembrane</keyword>
<keyword evidence="2" id="KW-0472">Membrane</keyword>